<evidence type="ECO:0000259" key="1">
    <source>
        <dbReference type="Pfam" id="PF01609"/>
    </source>
</evidence>
<protein>
    <submittedName>
        <fullName evidence="3">Transposase</fullName>
    </submittedName>
</protein>
<dbReference type="Proteomes" id="UP001382904">
    <property type="component" value="Unassembled WGS sequence"/>
</dbReference>
<accession>A0ABU8U520</accession>
<keyword evidence="4" id="KW-1185">Reference proteome</keyword>
<dbReference type="InterPro" id="IPR027805">
    <property type="entry name" value="Transposase_HTH_dom"/>
</dbReference>
<sequence length="245" mass="26964">MSKINVISLRPRSLLHWTGLPVKGFLALVAHVAALLPAPGRGRPWALLLDNRVLLAAIAWRTNLTHRQLADLFGIGVATVHRVISHLAPLIAGLLEPPDGQRSDLWVVDGTLIPVEDQTVTACSKNYRRSVNVQFAFRVSDRRVVAVGDAWPGNRNDIVVFRATMAEQLAGHRLTIGDGAYRSAPGVLTSRNKSKPFARRRARAEHGIARLKGYRALRQHRRRGAAINDTTHAVAVLHNLKIDNA</sequence>
<feature type="domain" description="Transposase IS4-like" evidence="1">
    <location>
        <begin position="106"/>
        <end position="184"/>
    </location>
</feature>
<comment type="caution">
    <text evidence="3">The sequence shown here is derived from an EMBL/GenBank/DDBJ whole genome shotgun (WGS) entry which is preliminary data.</text>
</comment>
<dbReference type="Pfam" id="PF01609">
    <property type="entry name" value="DDE_Tnp_1"/>
    <property type="match status" value="1"/>
</dbReference>
<reference evidence="3 4" key="1">
    <citation type="submission" date="2024-03" db="EMBL/GenBank/DDBJ databases">
        <title>Novel Streptomyces species of biotechnological and ecological value are a feature of Machair soil.</title>
        <authorList>
            <person name="Prole J.R."/>
            <person name="Goodfellow M."/>
            <person name="Allenby N."/>
            <person name="Ward A.C."/>
        </authorList>
    </citation>
    <scope>NUCLEOTIDE SEQUENCE [LARGE SCALE GENOMIC DNA]</scope>
    <source>
        <strain evidence="3 4">MS1.HAVA.3</strain>
    </source>
</reference>
<evidence type="ECO:0000259" key="2">
    <source>
        <dbReference type="Pfam" id="PF13613"/>
    </source>
</evidence>
<feature type="domain" description="Transposase Helix-turn-helix" evidence="2">
    <location>
        <begin position="46"/>
        <end position="96"/>
    </location>
</feature>
<gene>
    <name evidence="3" type="ORF">WKI68_15310</name>
</gene>
<evidence type="ECO:0000313" key="4">
    <source>
        <dbReference type="Proteomes" id="UP001382904"/>
    </source>
</evidence>
<evidence type="ECO:0000313" key="3">
    <source>
        <dbReference type="EMBL" id="MEJ8642414.1"/>
    </source>
</evidence>
<name>A0ABU8U520_9ACTN</name>
<proteinExistence type="predicted"/>
<organism evidence="3 4">
    <name type="scientific">Streptomyces caledonius</name>
    <dbReference type="NCBI Taxonomy" id="3134107"/>
    <lineage>
        <taxon>Bacteria</taxon>
        <taxon>Bacillati</taxon>
        <taxon>Actinomycetota</taxon>
        <taxon>Actinomycetes</taxon>
        <taxon>Kitasatosporales</taxon>
        <taxon>Streptomycetaceae</taxon>
        <taxon>Streptomyces</taxon>
    </lineage>
</organism>
<dbReference type="InterPro" id="IPR002559">
    <property type="entry name" value="Transposase_11"/>
</dbReference>
<dbReference type="EMBL" id="JBBKAM010000002">
    <property type="protein sequence ID" value="MEJ8642414.1"/>
    <property type="molecule type" value="Genomic_DNA"/>
</dbReference>
<dbReference type="Pfam" id="PF13613">
    <property type="entry name" value="HTH_Tnp_4"/>
    <property type="match status" value="1"/>
</dbReference>